<sequence>MGSHSWEVLSRLPVEVPDALARRAEAWSPDSVAATPALSASVILVRDGIEGIETYLLHRHARMPFAAGMVVFPGGRVDPADDSDGRDPVRACALRETTEETGVQLGDHHLQPWAHWITPEMEPRRYDTHFFLAAMPPFQTARDISGETDRALWARPADALRQAADSVIALMPPTLSILLELADVGSVKGALSLAAERRVDVVLPVLTRAGRRWVFSYPGGVDRA</sequence>
<comment type="caution">
    <text evidence="8">The sequence shown here is derived from an EMBL/GenBank/DDBJ whole genome shotgun (WGS) entry which is preliminary data.</text>
</comment>
<dbReference type="InterPro" id="IPR000086">
    <property type="entry name" value="NUDIX_hydrolase_dom"/>
</dbReference>
<proteinExistence type="predicted"/>
<dbReference type="PROSITE" id="PS51462">
    <property type="entry name" value="NUDIX"/>
    <property type="match status" value="1"/>
</dbReference>
<dbReference type="EMBL" id="JAFBCF010000001">
    <property type="protein sequence ID" value="MBM7799196.1"/>
    <property type="molecule type" value="Genomic_DNA"/>
</dbReference>
<dbReference type="RefSeq" id="WP_204917787.1">
    <property type="nucleotide sequence ID" value="NZ_BAAAQP010000001.1"/>
</dbReference>
<evidence type="ECO:0000256" key="4">
    <source>
        <dbReference type="ARBA" id="ARBA00022801"/>
    </source>
</evidence>
<evidence type="ECO:0000256" key="6">
    <source>
        <dbReference type="ARBA" id="ARBA00023211"/>
    </source>
</evidence>
<evidence type="ECO:0000313" key="8">
    <source>
        <dbReference type="EMBL" id="MBM7799196.1"/>
    </source>
</evidence>
<protein>
    <submittedName>
        <fullName evidence="8">8-oxo-dGTP pyrophosphatase MutT (NUDIX family)</fullName>
    </submittedName>
</protein>
<organism evidence="8 9">
    <name type="scientific">Microlunatus panaciterrae</name>
    <dbReference type="NCBI Taxonomy" id="400768"/>
    <lineage>
        <taxon>Bacteria</taxon>
        <taxon>Bacillati</taxon>
        <taxon>Actinomycetota</taxon>
        <taxon>Actinomycetes</taxon>
        <taxon>Propionibacteriales</taxon>
        <taxon>Propionibacteriaceae</taxon>
        <taxon>Microlunatus</taxon>
    </lineage>
</organism>
<dbReference type="Proteomes" id="UP000704762">
    <property type="component" value="Unassembled WGS sequence"/>
</dbReference>
<comment type="cofactor">
    <cofactor evidence="2">
        <name>Mg(2+)</name>
        <dbReference type="ChEBI" id="CHEBI:18420"/>
    </cofactor>
</comment>
<evidence type="ECO:0000256" key="5">
    <source>
        <dbReference type="ARBA" id="ARBA00022842"/>
    </source>
</evidence>
<dbReference type="PANTHER" id="PTHR12318:SF0">
    <property type="entry name" value="ACYL-COENZYME A DIPHOSPHATASE NUDT19"/>
    <property type="match status" value="1"/>
</dbReference>
<evidence type="ECO:0000259" key="7">
    <source>
        <dbReference type="PROSITE" id="PS51462"/>
    </source>
</evidence>
<evidence type="ECO:0000313" key="9">
    <source>
        <dbReference type="Proteomes" id="UP000704762"/>
    </source>
</evidence>
<dbReference type="InterPro" id="IPR039121">
    <property type="entry name" value="NUDT19"/>
</dbReference>
<reference evidence="8 9" key="1">
    <citation type="submission" date="2021-01" db="EMBL/GenBank/DDBJ databases">
        <title>Sequencing the genomes of 1000 actinobacteria strains.</title>
        <authorList>
            <person name="Klenk H.-P."/>
        </authorList>
    </citation>
    <scope>NUCLEOTIDE SEQUENCE [LARGE SCALE GENOMIC DNA]</scope>
    <source>
        <strain evidence="8 9">DSM 18662</strain>
    </source>
</reference>
<keyword evidence="9" id="KW-1185">Reference proteome</keyword>
<keyword evidence="6" id="KW-0464">Manganese</keyword>
<evidence type="ECO:0000256" key="1">
    <source>
        <dbReference type="ARBA" id="ARBA00001936"/>
    </source>
</evidence>
<dbReference type="CDD" id="cd18870">
    <property type="entry name" value="NUDIX_AcylCoAdiphos_Nudt19"/>
    <property type="match status" value="1"/>
</dbReference>
<dbReference type="Pfam" id="PF00293">
    <property type="entry name" value="NUDIX"/>
    <property type="match status" value="1"/>
</dbReference>
<gene>
    <name evidence="8" type="ORF">JOE57_002117</name>
</gene>
<evidence type="ECO:0000256" key="3">
    <source>
        <dbReference type="ARBA" id="ARBA00022723"/>
    </source>
</evidence>
<dbReference type="InterPro" id="IPR015797">
    <property type="entry name" value="NUDIX_hydrolase-like_dom_sf"/>
</dbReference>
<dbReference type="PANTHER" id="PTHR12318">
    <property type="entry name" value="TESTOSTERONE-REGULATED PROTEIN RP2"/>
    <property type="match status" value="1"/>
</dbReference>
<keyword evidence="3" id="KW-0479">Metal-binding</keyword>
<evidence type="ECO:0000256" key="2">
    <source>
        <dbReference type="ARBA" id="ARBA00001946"/>
    </source>
</evidence>
<name>A0ABS2RJL1_9ACTN</name>
<comment type="cofactor">
    <cofactor evidence="1">
        <name>Mn(2+)</name>
        <dbReference type="ChEBI" id="CHEBI:29035"/>
    </cofactor>
</comment>
<keyword evidence="5" id="KW-0460">Magnesium</keyword>
<accession>A0ABS2RJL1</accession>
<dbReference type="SUPFAM" id="SSF55811">
    <property type="entry name" value="Nudix"/>
    <property type="match status" value="1"/>
</dbReference>
<feature type="domain" description="Nudix hydrolase" evidence="7">
    <location>
        <begin position="35"/>
        <end position="176"/>
    </location>
</feature>
<keyword evidence="4" id="KW-0378">Hydrolase</keyword>
<dbReference type="Gene3D" id="3.90.79.10">
    <property type="entry name" value="Nucleoside Triphosphate Pyrophosphohydrolase"/>
    <property type="match status" value="2"/>
</dbReference>